<dbReference type="InterPro" id="IPR029441">
    <property type="entry name" value="Cass2"/>
</dbReference>
<proteinExistence type="predicted"/>
<gene>
    <name evidence="2" type="ORF">ACFQGP_15140</name>
</gene>
<evidence type="ECO:0000313" key="3">
    <source>
        <dbReference type="Proteomes" id="UP001596289"/>
    </source>
</evidence>
<dbReference type="SUPFAM" id="SSF55136">
    <property type="entry name" value="Probable bacterial effector-binding domain"/>
    <property type="match status" value="1"/>
</dbReference>
<evidence type="ECO:0000259" key="1">
    <source>
        <dbReference type="Pfam" id="PF14526"/>
    </source>
</evidence>
<sequence>MTTTYTVQQFSELNLTGYATTLPALSTTNAAAVSELKGQHFQTLGRSGKFSALLQGSRDHYGYALSTVTATQLDYFAGANTTVTDPAAVKRQVPAGAYVVMRAQGGYDRPLFDQLLSDFFTEILPQNPQLSVNRAFFLEILRNGQPQNAEVEVRIPLN</sequence>
<name>A0ABW1RGF4_9LACO</name>
<dbReference type="Pfam" id="PF14526">
    <property type="entry name" value="Cass2"/>
    <property type="match status" value="1"/>
</dbReference>
<reference evidence="3" key="1">
    <citation type="journal article" date="2019" name="Int. J. Syst. Evol. Microbiol.">
        <title>The Global Catalogue of Microorganisms (GCM) 10K type strain sequencing project: providing services to taxonomists for standard genome sequencing and annotation.</title>
        <authorList>
            <consortium name="The Broad Institute Genomics Platform"/>
            <consortium name="The Broad Institute Genome Sequencing Center for Infectious Disease"/>
            <person name="Wu L."/>
            <person name="Ma J."/>
        </authorList>
    </citation>
    <scope>NUCLEOTIDE SEQUENCE [LARGE SCALE GENOMIC DNA]</scope>
    <source>
        <strain evidence="3">CCM 8904</strain>
    </source>
</reference>
<comment type="caution">
    <text evidence="2">The sequence shown here is derived from an EMBL/GenBank/DDBJ whole genome shotgun (WGS) entry which is preliminary data.</text>
</comment>
<dbReference type="EMBL" id="JBHSSL010000118">
    <property type="protein sequence ID" value="MFC6171896.1"/>
    <property type="molecule type" value="Genomic_DNA"/>
</dbReference>
<protein>
    <submittedName>
        <fullName evidence="2">GyrI-like domain-containing protein</fullName>
    </submittedName>
</protein>
<dbReference type="Gene3D" id="3.20.80.10">
    <property type="entry name" value="Regulatory factor, effector binding domain"/>
    <property type="match status" value="1"/>
</dbReference>
<evidence type="ECO:0000313" key="2">
    <source>
        <dbReference type="EMBL" id="MFC6171896.1"/>
    </source>
</evidence>
<accession>A0ABW1RGF4</accession>
<dbReference type="RefSeq" id="WP_125551797.1">
    <property type="nucleotide sequence ID" value="NZ_JBHSSL010000118.1"/>
</dbReference>
<organism evidence="2 3">
    <name type="scientific">Loigolactobacillus jiayinensis</name>
    <dbReference type="NCBI Taxonomy" id="2486016"/>
    <lineage>
        <taxon>Bacteria</taxon>
        <taxon>Bacillati</taxon>
        <taxon>Bacillota</taxon>
        <taxon>Bacilli</taxon>
        <taxon>Lactobacillales</taxon>
        <taxon>Lactobacillaceae</taxon>
        <taxon>Loigolactobacillus</taxon>
    </lineage>
</organism>
<keyword evidence="3" id="KW-1185">Reference proteome</keyword>
<dbReference type="Proteomes" id="UP001596289">
    <property type="component" value="Unassembled WGS sequence"/>
</dbReference>
<feature type="domain" description="Integron-associated effector binding protein" evidence="1">
    <location>
        <begin position="34"/>
        <end position="156"/>
    </location>
</feature>
<dbReference type="InterPro" id="IPR011256">
    <property type="entry name" value="Reg_factor_effector_dom_sf"/>
</dbReference>